<comment type="caution">
    <text evidence="3">The sequence shown here is derived from an EMBL/GenBank/DDBJ whole genome shotgun (WGS) entry which is preliminary data.</text>
</comment>
<evidence type="ECO:0000313" key="3">
    <source>
        <dbReference type="EMBL" id="KYG82591.1"/>
    </source>
</evidence>
<dbReference type="SUPFAM" id="SSF51735">
    <property type="entry name" value="NAD(P)-binding Rossmann-fold domains"/>
    <property type="match status" value="1"/>
</dbReference>
<dbReference type="EMBL" id="LRDB01000003">
    <property type="protein sequence ID" value="KYG82591.1"/>
    <property type="molecule type" value="Genomic_DNA"/>
</dbReference>
<evidence type="ECO:0000259" key="2">
    <source>
        <dbReference type="Pfam" id="PF01370"/>
    </source>
</evidence>
<dbReference type="RefSeq" id="WP_068412764.1">
    <property type="nucleotide sequence ID" value="NZ_LRDB01000003.1"/>
</dbReference>
<dbReference type="InterPro" id="IPR036291">
    <property type="entry name" value="NAD(P)-bd_dom_sf"/>
</dbReference>
<dbReference type="Gene3D" id="3.40.50.720">
    <property type="entry name" value="NAD(P)-binding Rossmann-like Domain"/>
    <property type="match status" value="1"/>
</dbReference>
<sequence length="351" mass="39921">MNRLLVTGSAGLIGSEVVSFFAQRNWEVIGIDNNMRADFFGSAGDTQWNAKRLEELYPNYTHHVIDIRNRAEVGDFLQKVKPDAIVHAAAQPSHDLAASRPFDDFDVNAVGTLNLLEGLRRVSTNVPFVHMSTNKVYGDAPNSLNLTEHEKRWDYTDEEYYNGIKESFTIDQSKHSIFGASKVAGDVMVQEYGRYFNMPTCCLRGGCLTGPNHSGVELHGFLSYLIKCNLIEREYTIFGYKGKQVRDNIHSFDVARFIEEFLMNPRVGEVYNLGGGRSNSVSILEAFDLISEISGKPMKYKYSEQNRSGDHICYISDLSKMKDHYPNWNITKDLRTTFQEIHDSWVLRMPS</sequence>
<protein>
    <submittedName>
        <fullName evidence="3">NAD-dependent epimerase</fullName>
    </submittedName>
</protein>
<feature type="domain" description="NAD-dependent epimerase/dehydratase" evidence="2">
    <location>
        <begin position="5"/>
        <end position="274"/>
    </location>
</feature>
<organism evidence="3 4">
    <name type="scientific">Roseivirga echinicomitans</name>
    <dbReference type="NCBI Taxonomy" id="296218"/>
    <lineage>
        <taxon>Bacteria</taxon>
        <taxon>Pseudomonadati</taxon>
        <taxon>Bacteroidota</taxon>
        <taxon>Cytophagia</taxon>
        <taxon>Cytophagales</taxon>
        <taxon>Roseivirgaceae</taxon>
        <taxon>Roseivirga</taxon>
    </lineage>
</organism>
<name>A0A150XV13_9BACT</name>
<proteinExistence type="inferred from homology"/>
<gene>
    <name evidence="3" type="ORF">AWN68_15190</name>
</gene>
<evidence type="ECO:0000256" key="1">
    <source>
        <dbReference type="ARBA" id="ARBA00007637"/>
    </source>
</evidence>
<dbReference type="PANTHER" id="PTHR43000">
    <property type="entry name" value="DTDP-D-GLUCOSE 4,6-DEHYDRATASE-RELATED"/>
    <property type="match status" value="1"/>
</dbReference>
<dbReference type="InterPro" id="IPR001509">
    <property type="entry name" value="Epimerase_deHydtase"/>
</dbReference>
<accession>A0A150XV13</accession>
<reference evidence="3 4" key="1">
    <citation type="submission" date="2016-01" db="EMBL/GenBank/DDBJ databases">
        <title>Genome sequencing of Roseivirga echinicomitans KMM 6058.</title>
        <authorList>
            <person name="Selvaratnam C."/>
            <person name="Thevarajoo S."/>
            <person name="Goh K.M."/>
            <person name="Ee R."/>
            <person name="Chan K.-G."/>
            <person name="Chong C.S."/>
        </authorList>
    </citation>
    <scope>NUCLEOTIDE SEQUENCE [LARGE SCALE GENOMIC DNA]</scope>
    <source>
        <strain evidence="3 4">KMM 6058</strain>
    </source>
</reference>
<dbReference type="OrthoDB" id="9779041at2"/>
<evidence type="ECO:0000313" key="4">
    <source>
        <dbReference type="Proteomes" id="UP000075615"/>
    </source>
</evidence>
<dbReference type="STRING" id="296218.AWN68_15190"/>
<dbReference type="Proteomes" id="UP000075615">
    <property type="component" value="Unassembled WGS sequence"/>
</dbReference>
<dbReference type="Pfam" id="PF01370">
    <property type="entry name" value="Epimerase"/>
    <property type="match status" value="1"/>
</dbReference>
<dbReference type="AlphaFoldDB" id="A0A150XV13"/>
<keyword evidence="4" id="KW-1185">Reference proteome</keyword>
<comment type="similarity">
    <text evidence="1">Belongs to the NAD(P)-dependent epimerase/dehydratase family.</text>
</comment>